<proteinExistence type="predicted"/>
<dbReference type="InterPro" id="IPR043136">
    <property type="entry name" value="B30.2/SPRY_sf"/>
</dbReference>
<dbReference type="PANTHER" id="PTHR12245">
    <property type="entry name" value="SPRY DOMAIN CONTAINING SOCS BOX PROTEIN"/>
    <property type="match status" value="1"/>
</dbReference>
<gene>
    <name evidence="3" type="primary">spsb3</name>
    <name evidence="3" type="ORF">Bhyg_02422</name>
</gene>
<dbReference type="InterPro" id="IPR013320">
    <property type="entry name" value="ConA-like_dom_sf"/>
</dbReference>
<evidence type="ECO:0000313" key="4">
    <source>
        <dbReference type="Proteomes" id="UP001151699"/>
    </source>
</evidence>
<keyword evidence="1" id="KW-0833">Ubl conjugation pathway</keyword>
<dbReference type="SMART" id="SM00449">
    <property type="entry name" value="SPRY"/>
    <property type="match status" value="1"/>
</dbReference>
<dbReference type="Gene3D" id="2.60.120.920">
    <property type="match status" value="1"/>
</dbReference>
<dbReference type="AlphaFoldDB" id="A0A9Q0NC07"/>
<dbReference type="GO" id="GO:0019005">
    <property type="term" value="C:SCF ubiquitin ligase complex"/>
    <property type="evidence" value="ECO:0007669"/>
    <property type="project" value="TreeGrafter"/>
</dbReference>
<organism evidence="3 4">
    <name type="scientific">Pseudolycoriella hygida</name>
    <dbReference type="NCBI Taxonomy" id="35572"/>
    <lineage>
        <taxon>Eukaryota</taxon>
        <taxon>Metazoa</taxon>
        <taxon>Ecdysozoa</taxon>
        <taxon>Arthropoda</taxon>
        <taxon>Hexapoda</taxon>
        <taxon>Insecta</taxon>
        <taxon>Pterygota</taxon>
        <taxon>Neoptera</taxon>
        <taxon>Endopterygota</taxon>
        <taxon>Diptera</taxon>
        <taxon>Nematocera</taxon>
        <taxon>Sciaroidea</taxon>
        <taxon>Sciaridae</taxon>
        <taxon>Pseudolycoriella</taxon>
    </lineage>
</organism>
<dbReference type="PANTHER" id="PTHR12245:SF5">
    <property type="entry name" value="SPRY DOMAIN-CONTAINING SOCS BOX PROTEIN 3"/>
    <property type="match status" value="1"/>
</dbReference>
<name>A0A9Q0NC07_9DIPT</name>
<feature type="domain" description="B30.2/SPRY" evidence="2">
    <location>
        <begin position="2"/>
        <end position="215"/>
    </location>
</feature>
<comment type="caution">
    <text evidence="3">The sequence shown here is derived from an EMBL/GenBank/DDBJ whole genome shotgun (WGS) entry which is preliminary data.</text>
</comment>
<dbReference type="OrthoDB" id="5951542at2759"/>
<dbReference type="InterPro" id="IPR035754">
    <property type="entry name" value="SPRY_SPSB3"/>
</dbReference>
<reference evidence="3" key="1">
    <citation type="submission" date="2022-07" db="EMBL/GenBank/DDBJ databases">
        <authorList>
            <person name="Trinca V."/>
            <person name="Uliana J.V.C."/>
            <person name="Torres T.T."/>
            <person name="Ward R.J."/>
            <person name="Monesi N."/>
        </authorList>
    </citation>
    <scope>NUCLEOTIDE SEQUENCE</scope>
    <source>
        <strain evidence="3">HSMRA1968</strain>
        <tissue evidence="3">Whole embryos</tissue>
    </source>
</reference>
<accession>A0A9Q0NC07</accession>
<dbReference type="Proteomes" id="UP001151699">
    <property type="component" value="Chromosome A"/>
</dbReference>
<keyword evidence="4" id="KW-1185">Reference proteome</keyword>
<dbReference type="InterPro" id="IPR001870">
    <property type="entry name" value="B30.2/SPRY"/>
</dbReference>
<evidence type="ECO:0000256" key="1">
    <source>
        <dbReference type="ARBA" id="ARBA00022786"/>
    </source>
</evidence>
<protein>
    <submittedName>
        <fullName evidence="3">SPRY domain-containing SOCS box protein 3</fullName>
    </submittedName>
</protein>
<dbReference type="GO" id="GO:0043161">
    <property type="term" value="P:proteasome-mediated ubiquitin-dependent protein catabolic process"/>
    <property type="evidence" value="ECO:0007669"/>
    <property type="project" value="TreeGrafter"/>
</dbReference>
<evidence type="ECO:0000259" key="2">
    <source>
        <dbReference type="PROSITE" id="PS50188"/>
    </source>
</evidence>
<dbReference type="Pfam" id="PF00622">
    <property type="entry name" value="SPRY"/>
    <property type="match status" value="1"/>
</dbReference>
<dbReference type="EMBL" id="WJQU01000001">
    <property type="protein sequence ID" value="KAJ6647202.1"/>
    <property type="molecule type" value="Genomic_DNA"/>
</dbReference>
<dbReference type="InterPro" id="IPR050672">
    <property type="entry name" value="FBXO45-Fsn/SPSB_families"/>
</dbReference>
<dbReference type="InterPro" id="IPR003877">
    <property type="entry name" value="SPRY_dom"/>
</dbReference>
<sequence length="336" mass="39265">MSRNLALARQIYKKSQRNRSRAFCKCNQENSDLCVCGEDDSNILEWKWCGDNSSVVIDGQNVIFHPVYSQGTAAIRGDRSLDKQMIHYWEIKIISNMTGTDLMIGIGTDKVNLQSCQYKYSSLLGLDNQSWGYSYRGLAQHNRRLKYYGKRYSSLCIVGVYLDLRRRFIEFYLNRRPQGIAYRQLKIDDDSDIYPMVCSTAAKSSIRLINATSFVENLQYLCVKVISKDQKSIEFLKAAPGLRHLCKKYWFLQSKEQFQYFDFVDNNSLLEDEALFCCLHEKNGQIVEKNDSSDECISDEMDIYNGMNDIRHRKRNFSNFSSDDEDFDMEFFCDHF</sequence>
<dbReference type="CDD" id="cd12876">
    <property type="entry name" value="SPRY_SOCS3"/>
    <property type="match status" value="1"/>
</dbReference>
<dbReference type="PROSITE" id="PS50188">
    <property type="entry name" value="B302_SPRY"/>
    <property type="match status" value="1"/>
</dbReference>
<evidence type="ECO:0000313" key="3">
    <source>
        <dbReference type="EMBL" id="KAJ6647202.1"/>
    </source>
</evidence>
<dbReference type="SUPFAM" id="SSF49899">
    <property type="entry name" value="Concanavalin A-like lectins/glucanases"/>
    <property type="match status" value="1"/>
</dbReference>